<keyword evidence="2" id="KW-1185">Reference proteome</keyword>
<dbReference type="EMBL" id="CM020618">
    <property type="protein sequence ID" value="KAK1861278.1"/>
    <property type="molecule type" value="Genomic_DNA"/>
</dbReference>
<sequence length="248" mass="26916">MASPTASPVAVSQEAFARLAVDVQEQAAALQQQAAASSAGIAKCQAQLAALSADVNRNFAGYGVWETTAFFVAIFVAVYTLVPDPTGEQHARDVSEVRVFRQWLTAMASLFFYLCLVIGVLAQQCAAGWRGKDVGWLFALMLAPWAPVLDRAVLTVCATPRVWRMMRDRGGRNRLTAMLREYLHLGEVALSAARVAHVLGFVRDNVPRMPDLDALPVEDSIKDDGSGLGAPTVVWPMALLAGWWCQAR</sequence>
<protein>
    <submittedName>
        <fullName evidence="1">Uncharacterized protein</fullName>
    </submittedName>
</protein>
<comment type="caution">
    <text evidence="1">The sequence shown here is derived from an EMBL/GenBank/DDBJ whole genome shotgun (WGS) entry which is preliminary data.</text>
</comment>
<proteinExistence type="predicted"/>
<gene>
    <name evidence="1" type="ORF">I4F81_003862</name>
</gene>
<accession>A0ACC3BTP3</accession>
<organism evidence="1 2">
    <name type="scientific">Pyropia yezoensis</name>
    <name type="common">Susabi-nori</name>
    <name type="synonym">Porphyra yezoensis</name>
    <dbReference type="NCBI Taxonomy" id="2788"/>
    <lineage>
        <taxon>Eukaryota</taxon>
        <taxon>Rhodophyta</taxon>
        <taxon>Bangiophyceae</taxon>
        <taxon>Bangiales</taxon>
        <taxon>Bangiaceae</taxon>
        <taxon>Pyropia</taxon>
    </lineage>
</organism>
<dbReference type="Proteomes" id="UP000798662">
    <property type="component" value="Chromosome 1"/>
</dbReference>
<reference evidence="1" key="1">
    <citation type="submission" date="2019-11" db="EMBL/GenBank/DDBJ databases">
        <title>Nori genome reveals adaptations in red seaweeds to the harsh intertidal environment.</title>
        <authorList>
            <person name="Wang D."/>
            <person name="Mao Y."/>
        </authorList>
    </citation>
    <scope>NUCLEOTIDE SEQUENCE</scope>
    <source>
        <tissue evidence="1">Gametophyte</tissue>
    </source>
</reference>
<name>A0ACC3BTP3_PYRYE</name>
<evidence type="ECO:0000313" key="2">
    <source>
        <dbReference type="Proteomes" id="UP000798662"/>
    </source>
</evidence>
<evidence type="ECO:0000313" key="1">
    <source>
        <dbReference type="EMBL" id="KAK1861278.1"/>
    </source>
</evidence>